<organism evidence="2 3">
    <name type="scientific">Neisseria gonorrhoeae 3502</name>
    <dbReference type="NCBI Taxonomy" id="1193404"/>
    <lineage>
        <taxon>Bacteria</taxon>
        <taxon>Pseudomonadati</taxon>
        <taxon>Pseudomonadota</taxon>
        <taxon>Betaproteobacteria</taxon>
        <taxon>Neisseriales</taxon>
        <taxon>Neisseriaceae</taxon>
        <taxon>Neisseria</taxon>
    </lineage>
</organism>
<comment type="caution">
    <text evidence="2">The sequence shown here is derived from an EMBL/GenBank/DDBJ whole genome shotgun (WGS) entry which is preliminary data.</text>
</comment>
<evidence type="ECO:0000256" key="1">
    <source>
        <dbReference type="SAM" id="MobiDB-lite"/>
    </source>
</evidence>
<dbReference type="EMBL" id="AVBE01000002">
    <property type="protein sequence ID" value="PHJ36447.1"/>
    <property type="molecule type" value="Genomic_DNA"/>
</dbReference>
<reference evidence="2 3" key="1">
    <citation type="submission" date="2013-08" db="EMBL/GenBank/DDBJ databases">
        <authorList>
            <person name="Trees D."/>
        </authorList>
    </citation>
    <scope>NUCLEOTIDE SEQUENCE [LARGE SCALE GENOMIC DNA]</scope>
    <source>
        <strain evidence="2 3">3502</strain>
    </source>
</reference>
<evidence type="ECO:0000313" key="3">
    <source>
        <dbReference type="Proteomes" id="UP000223296"/>
    </source>
</evidence>
<feature type="compositionally biased region" description="Polar residues" evidence="1">
    <location>
        <begin position="16"/>
        <end position="31"/>
    </location>
</feature>
<proteinExistence type="predicted"/>
<evidence type="ECO:0000313" key="2">
    <source>
        <dbReference type="EMBL" id="PHJ36447.1"/>
    </source>
</evidence>
<sequence length="31" mass="3475">MPSEVSDGIFFKKQSAKSNTAKRQCNTSKQQ</sequence>
<accession>A0AA44ZHP0</accession>
<name>A0AA44ZHP0_NEIGO</name>
<dbReference type="Proteomes" id="UP000223296">
    <property type="component" value="Unassembled WGS sequence"/>
</dbReference>
<protein>
    <submittedName>
        <fullName evidence="2">Uncharacterized protein</fullName>
    </submittedName>
</protein>
<gene>
    <name evidence="2" type="ORF">N776_10495</name>
</gene>
<dbReference type="AlphaFoldDB" id="A0AA44ZHP0"/>
<feature type="region of interest" description="Disordered" evidence="1">
    <location>
        <begin position="1"/>
        <end position="31"/>
    </location>
</feature>